<dbReference type="InterPro" id="IPR057326">
    <property type="entry name" value="KR_dom"/>
</dbReference>
<gene>
    <name evidence="2" type="primary">msl3</name>
    <name evidence="2" type="ORF">SNAT2548_LOCUS4118</name>
</gene>
<dbReference type="InterPro" id="IPR013968">
    <property type="entry name" value="PKS_KR"/>
</dbReference>
<name>A0A812ID68_9DINO</name>
<keyword evidence="3" id="KW-1185">Reference proteome</keyword>
<evidence type="ECO:0000313" key="2">
    <source>
        <dbReference type="EMBL" id="CAE7034374.1"/>
    </source>
</evidence>
<protein>
    <submittedName>
        <fullName evidence="2">Msl3 protein</fullName>
    </submittedName>
</protein>
<dbReference type="Gene3D" id="3.40.50.720">
    <property type="entry name" value="NAD(P)-binding Rossmann-like Domain"/>
    <property type="match status" value="1"/>
</dbReference>
<sequence length="311" mass="33795">MQRFLQQAVPMGLNLALVELGRLPRVDSLEETGKHTCMEARRRAVAQRNILQEPTRSMCLDVITNHAVDGQHISRTCHTCPDMSSMRFLNYGAFLSGSSAAEEAQRAKAKIANTLQPKDKSALVLAKQRAPEPLRPSPQFTHPVEILVQATGTISSSIFQTFGSKAHAAANYHRLSSASTINKTVHFSSISVYMGQGGSGPITGASSLMDGLALWERHQGINQYSTTVLWGAIGEIGLRKAIYGSRDVFAQFDLGQKLIGPADTAMLEKQVCCNPQTWDFVGLAYLDNTWQDSLGGRGGGGLSSRKTFLDN</sequence>
<proteinExistence type="predicted"/>
<dbReference type="EMBL" id="CAJNDS010000252">
    <property type="protein sequence ID" value="CAE7034374.1"/>
    <property type="molecule type" value="Genomic_DNA"/>
</dbReference>
<comment type="caution">
    <text evidence="2">The sequence shown here is derived from an EMBL/GenBank/DDBJ whole genome shotgun (WGS) entry which is preliminary data.</text>
</comment>
<feature type="domain" description="Ketoreductase" evidence="1">
    <location>
        <begin position="92"/>
        <end position="236"/>
    </location>
</feature>
<evidence type="ECO:0000313" key="3">
    <source>
        <dbReference type="Proteomes" id="UP000604046"/>
    </source>
</evidence>
<dbReference type="OrthoDB" id="10443675at2759"/>
<dbReference type="Pfam" id="PF08659">
    <property type="entry name" value="KR"/>
    <property type="match status" value="1"/>
</dbReference>
<organism evidence="2 3">
    <name type="scientific">Symbiodinium natans</name>
    <dbReference type="NCBI Taxonomy" id="878477"/>
    <lineage>
        <taxon>Eukaryota</taxon>
        <taxon>Sar</taxon>
        <taxon>Alveolata</taxon>
        <taxon>Dinophyceae</taxon>
        <taxon>Suessiales</taxon>
        <taxon>Symbiodiniaceae</taxon>
        <taxon>Symbiodinium</taxon>
    </lineage>
</organism>
<dbReference type="SMART" id="SM00822">
    <property type="entry name" value="PKS_KR"/>
    <property type="match status" value="1"/>
</dbReference>
<reference evidence="2" key="1">
    <citation type="submission" date="2021-02" db="EMBL/GenBank/DDBJ databases">
        <authorList>
            <person name="Dougan E. K."/>
            <person name="Rhodes N."/>
            <person name="Thang M."/>
            <person name="Chan C."/>
        </authorList>
    </citation>
    <scope>NUCLEOTIDE SEQUENCE</scope>
</reference>
<dbReference type="Proteomes" id="UP000604046">
    <property type="component" value="Unassembled WGS sequence"/>
</dbReference>
<dbReference type="AlphaFoldDB" id="A0A812ID68"/>
<evidence type="ECO:0000259" key="1">
    <source>
        <dbReference type="SMART" id="SM00822"/>
    </source>
</evidence>
<accession>A0A812ID68</accession>